<gene>
    <name evidence="1" type="ORF">PSYJA_05769</name>
</gene>
<dbReference type="AlphaFoldDB" id="F3FE78"/>
<dbReference type="Proteomes" id="UP000004471">
    <property type="component" value="Unassembled WGS sequence"/>
</dbReference>
<protein>
    <submittedName>
        <fullName evidence="1">Uncharacterized protein</fullName>
    </submittedName>
</protein>
<reference evidence="1 2" key="1">
    <citation type="journal article" date="2011" name="PLoS Pathog.">
        <title>Dynamic evolution of pathogenicity revealed by sequencing and comparative genomics of 19 Pseudomonas syringae isolates.</title>
        <authorList>
            <person name="Baltrus D.A."/>
            <person name="Nishimura M.T."/>
            <person name="Romanchuk A."/>
            <person name="Chang J.H."/>
            <person name="Mukhtar M.S."/>
            <person name="Cherkis K."/>
            <person name="Roach J."/>
            <person name="Grant S.R."/>
            <person name="Jones C.D."/>
            <person name="Dangl J.L."/>
        </authorList>
    </citation>
    <scope>NUCLEOTIDE SEQUENCE [LARGE SCALE GENOMIC DNA]</scope>
    <source>
        <strain evidence="2">M301072PT</strain>
    </source>
</reference>
<proteinExistence type="predicted"/>
<evidence type="ECO:0000313" key="2">
    <source>
        <dbReference type="Proteomes" id="UP000004471"/>
    </source>
</evidence>
<evidence type="ECO:0000313" key="1">
    <source>
        <dbReference type="EMBL" id="EGH28514.1"/>
    </source>
</evidence>
<dbReference type="HOGENOM" id="CLU_3390951_0_0_6"/>
<organism evidence="1 2">
    <name type="scientific">Pseudomonas syringae pv. japonica str. M301072</name>
    <dbReference type="NCBI Taxonomy" id="629262"/>
    <lineage>
        <taxon>Bacteria</taxon>
        <taxon>Pseudomonadati</taxon>
        <taxon>Pseudomonadota</taxon>
        <taxon>Gammaproteobacteria</taxon>
        <taxon>Pseudomonadales</taxon>
        <taxon>Pseudomonadaceae</taxon>
        <taxon>Pseudomonas</taxon>
        <taxon>Pseudomonas syringae</taxon>
    </lineage>
</organism>
<accession>F3FE78</accession>
<name>F3FE78_PSESX</name>
<sequence>MNPAAFGEKQPATVQRNAALRFGRRPVQQVQE</sequence>
<comment type="caution">
    <text evidence="1">The sequence shown here is derived from an EMBL/GenBank/DDBJ whole genome shotgun (WGS) entry which is preliminary data.</text>
</comment>
<dbReference type="EMBL" id="AEAH01000241">
    <property type="protein sequence ID" value="EGH28514.1"/>
    <property type="molecule type" value="Genomic_DNA"/>
</dbReference>